<dbReference type="PANTHER" id="PTHR44858:SF1">
    <property type="entry name" value="UDP-N-ACETYLGLUCOSAMINE--PEPTIDE N-ACETYLGLUCOSAMINYLTRANSFERASE SPINDLY-RELATED"/>
    <property type="match status" value="1"/>
</dbReference>
<dbReference type="InterPro" id="IPR050498">
    <property type="entry name" value="Ycf3"/>
</dbReference>
<gene>
    <name evidence="5" type="ORF">FA047_05105</name>
</gene>
<dbReference type="Proteomes" id="UP000307244">
    <property type="component" value="Unassembled WGS sequence"/>
</dbReference>
<evidence type="ECO:0000313" key="5">
    <source>
        <dbReference type="EMBL" id="TKC09474.1"/>
    </source>
</evidence>
<proteinExistence type="predicted"/>
<organism evidence="5 6">
    <name type="scientific">Pedobacter frigoris</name>
    <dbReference type="NCBI Taxonomy" id="2571272"/>
    <lineage>
        <taxon>Bacteria</taxon>
        <taxon>Pseudomonadati</taxon>
        <taxon>Bacteroidota</taxon>
        <taxon>Sphingobacteriia</taxon>
        <taxon>Sphingobacteriales</taxon>
        <taxon>Sphingobacteriaceae</taxon>
        <taxon>Pedobacter</taxon>
    </lineage>
</organism>
<dbReference type="OrthoDB" id="739506at2"/>
<dbReference type="Pfam" id="PF14559">
    <property type="entry name" value="TPR_19"/>
    <property type="match status" value="1"/>
</dbReference>
<keyword evidence="2 3" id="KW-0802">TPR repeat</keyword>
<feature type="signal peptide" evidence="4">
    <location>
        <begin position="1"/>
        <end position="19"/>
    </location>
</feature>
<feature type="chain" id="PRO_5020588880" evidence="4">
    <location>
        <begin position="20"/>
        <end position="358"/>
    </location>
</feature>
<dbReference type="InterPro" id="IPR011990">
    <property type="entry name" value="TPR-like_helical_dom_sf"/>
</dbReference>
<comment type="caution">
    <text evidence="5">The sequence shown here is derived from an EMBL/GenBank/DDBJ whole genome shotgun (WGS) entry which is preliminary data.</text>
</comment>
<dbReference type="PROSITE" id="PS50005">
    <property type="entry name" value="TPR"/>
    <property type="match status" value="1"/>
</dbReference>
<evidence type="ECO:0000256" key="1">
    <source>
        <dbReference type="ARBA" id="ARBA00022737"/>
    </source>
</evidence>
<keyword evidence="4" id="KW-0732">Signal</keyword>
<dbReference type="RefSeq" id="WP_136834885.1">
    <property type="nucleotide sequence ID" value="NZ_SWBQ01000001.1"/>
</dbReference>
<dbReference type="AlphaFoldDB" id="A0A4U1CPN4"/>
<dbReference type="SUPFAM" id="SSF81901">
    <property type="entry name" value="HCP-like"/>
    <property type="match status" value="1"/>
</dbReference>
<evidence type="ECO:0000256" key="2">
    <source>
        <dbReference type="ARBA" id="ARBA00022803"/>
    </source>
</evidence>
<keyword evidence="1" id="KW-0677">Repeat</keyword>
<protein>
    <submittedName>
        <fullName evidence="5">Tetratricopeptide repeat protein</fullName>
    </submittedName>
</protein>
<dbReference type="EMBL" id="SWBQ01000001">
    <property type="protein sequence ID" value="TKC09474.1"/>
    <property type="molecule type" value="Genomic_DNA"/>
</dbReference>
<name>A0A4U1CPN4_9SPHI</name>
<evidence type="ECO:0000256" key="4">
    <source>
        <dbReference type="SAM" id="SignalP"/>
    </source>
</evidence>
<keyword evidence="6" id="KW-1185">Reference proteome</keyword>
<dbReference type="Gene3D" id="1.25.40.10">
    <property type="entry name" value="Tetratricopeptide repeat domain"/>
    <property type="match status" value="1"/>
</dbReference>
<evidence type="ECO:0000256" key="3">
    <source>
        <dbReference type="PROSITE-ProRule" id="PRU00339"/>
    </source>
</evidence>
<feature type="repeat" description="TPR" evidence="3">
    <location>
        <begin position="128"/>
        <end position="161"/>
    </location>
</feature>
<dbReference type="InterPro" id="IPR019734">
    <property type="entry name" value="TPR_rpt"/>
</dbReference>
<dbReference type="PANTHER" id="PTHR44858">
    <property type="entry name" value="TETRATRICOPEPTIDE REPEAT PROTEIN 6"/>
    <property type="match status" value="1"/>
</dbReference>
<reference evidence="5 6" key="1">
    <citation type="submission" date="2019-04" db="EMBL/GenBank/DDBJ databases">
        <title>Pedobacter sp. RP-3-15 sp. nov., isolated from Arctic soil.</title>
        <authorList>
            <person name="Dahal R.H."/>
            <person name="Kim D.-U."/>
        </authorList>
    </citation>
    <scope>NUCLEOTIDE SEQUENCE [LARGE SCALE GENOMIC DNA]</scope>
    <source>
        <strain evidence="5 6">RP-3-15</strain>
    </source>
</reference>
<accession>A0A4U1CPN4</accession>
<sequence length="358" mass="40023">MKKILLSVLFVGVASLANAQKSEVTAAKNAWGLLGISKAKTLAENLKELNDGLAHTDKAIANEKSKVMAEAWSYRALFSSRISLVDSLDVKNSIANQKIAEEAIAQAKTLDTKGAEKTNIQDAELNVDNAVRNRGIFAYQRKDFATAFDAFKEITKKNPNDTSMYVNTGVVAKEIKNYPEVVSNFKKAIDLGYKDASILYSEIVSITFDKMKDSVAGLTLLQEAGAKFPENPYFIGLETDIYIKRGDIQKSQEMLTKLIQKDPKNATYQYLMGDTYYKQALAVQNQRNALDAKKTKEFNELGVKMTKFIDQSIPYYKAALDIDPKNVSALENLKIIYGFKEDKVNFEATKKKLEEIQK</sequence>
<evidence type="ECO:0000313" key="6">
    <source>
        <dbReference type="Proteomes" id="UP000307244"/>
    </source>
</evidence>